<organism evidence="2 3">
    <name type="scientific">Bradyrhizobium uaiense</name>
    <dbReference type="NCBI Taxonomy" id="2594946"/>
    <lineage>
        <taxon>Bacteria</taxon>
        <taxon>Pseudomonadati</taxon>
        <taxon>Pseudomonadota</taxon>
        <taxon>Alphaproteobacteria</taxon>
        <taxon>Hyphomicrobiales</taxon>
        <taxon>Nitrobacteraceae</taxon>
        <taxon>Bradyrhizobium</taxon>
    </lineage>
</organism>
<accession>A0A6P1BE07</accession>
<keyword evidence="3" id="KW-1185">Reference proteome</keyword>
<gene>
    <name evidence="2" type="ORF">FNJ47_11300</name>
</gene>
<feature type="region of interest" description="Disordered" evidence="1">
    <location>
        <begin position="40"/>
        <end position="86"/>
    </location>
</feature>
<sequence>MKKPGKRMRTLRVVFKTKERALAAQVAKVINEVMGGRPVLLKPGQGEQGWTQDVGPPPWGQNWAQIDPPDGGWNRGIDLPSGGAVSNPAVRAMRRKNVKKALSAAKKRRS</sequence>
<protein>
    <submittedName>
        <fullName evidence="2">Uncharacterized protein</fullName>
    </submittedName>
</protein>
<evidence type="ECO:0000313" key="2">
    <source>
        <dbReference type="EMBL" id="NEU96404.1"/>
    </source>
</evidence>
<dbReference type="RefSeq" id="WP_163153133.1">
    <property type="nucleotide sequence ID" value="NZ_VKHP01000034.1"/>
</dbReference>
<dbReference type="AlphaFoldDB" id="A0A6P1BE07"/>
<evidence type="ECO:0000256" key="1">
    <source>
        <dbReference type="SAM" id="MobiDB-lite"/>
    </source>
</evidence>
<name>A0A6P1BE07_9BRAD</name>
<evidence type="ECO:0000313" key="3">
    <source>
        <dbReference type="Proteomes" id="UP000468531"/>
    </source>
</evidence>
<proteinExistence type="predicted"/>
<comment type="caution">
    <text evidence="2">The sequence shown here is derived from an EMBL/GenBank/DDBJ whole genome shotgun (WGS) entry which is preliminary data.</text>
</comment>
<reference evidence="2 3" key="1">
    <citation type="journal article" date="2020" name="Arch. Microbiol.">
        <title>Bradyrhizobium uaiense sp. nov., a new highly efficient cowpea symbiont.</title>
        <authorList>
            <person name="Cabral Michel D."/>
            <person name="Azarias Guimaraes A."/>
            <person name="Martins da Costa E."/>
            <person name="Soares de Carvalho T."/>
            <person name="Balsanelli E."/>
            <person name="Willems A."/>
            <person name="Maltempi de Souza E."/>
            <person name="de Souza Moreira F.M."/>
        </authorList>
    </citation>
    <scope>NUCLEOTIDE SEQUENCE [LARGE SCALE GENOMIC DNA]</scope>
    <source>
        <strain evidence="2 3">UFLA 03-164</strain>
    </source>
</reference>
<dbReference type="EMBL" id="VKHP01000034">
    <property type="protein sequence ID" value="NEU96404.1"/>
    <property type="molecule type" value="Genomic_DNA"/>
</dbReference>
<dbReference type="Proteomes" id="UP000468531">
    <property type="component" value="Unassembled WGS sequence"/>
</dbReference>